<evidence type="ECO:0000313" key="2">
    <source>
        <dbReference type="Proteomes" id="UP000238274"/>
    </source>
</evidence>
<sequence length="123" mass="14046">MGSRNAPLLRHWAVGTLGRHSIWTVDCRPRDNPSDIWGAPMTTQWRLHADQQVAKMVPQAWILKRISSQSIWESGHLSQTVGQSGHIERRLGVYSFAAKRMFLRFGVQVLGPFNSVGAKPRWW</sequence>
<dbReference type="AlphaFoldDB" id="A0A2S4UIJ5"/>
<reference evidence="1 2" key="1">
    <citation type="submission" date="2017-12" db="EMBL/GenBank/DDBJ databases">
        <title>Gene loss provides genomic basis for host adaptation in cereal stripe rust fungi.</title>
        <authorList>
            <person name="Xia C."/>
        </authorList>
    </citation>
    <scope>NUCLEOTIDE SEQUENCE [LARGE SCALE GENOMIC DNA]</scope>
    <source>
        <strain evidence="1 2">93TX-2</strain>
    </source>
</reference>
<keyword evidence="2" id="KW-1185">Reference proteome</keyword>
<reference evidence="2" key="3">
    <citation type="journal article" date="2018" name="Mol. Plant Microbe Interact.">
        <title>Genome sequence resources for the wheat stripe rust pathogen (Puccinia striiformis f. sp. tritici) and the barley stripe rust pathogen (Puccinia striiformis f. sp. hordei).</title>
        <authorList>
            <person name="Xia C."/>
            <person name="Wang M."/>
            <person name="Yin C."/>
            <person name="Cornejo O.E."/>
            <person name="Hulbert S.H."/>
            <person name="Chen X."/>
        </authorList>
    </citation>
    <scope>NUCLEOTIDE SEQUENCE [LARGE SCALE GENOMIC DNA]</scope>
    <source>
        <strain evidence="2">93TX-2</strain>
    </source>
</reference>
<dbReference type="Proteomes" id="UP000238274">
    <property type="component" value="Unassembled WGS sequence"/>
</dbReference>
<protein>
    <submittedName>
        <fullName evidence="1">Uncharacterized protein</fullName>
    </submittedName>
</protein>
<reference evidence="2" key="2">
    <citation type="journal article" date="2018" name="BMC Genomics">
        <title>Genomic insights into host adaptation between the wheat stripe rust pathogen (Puccinia striiformis f. sp. tritici) and the barley stripe rust pathogen (Puccinia striiformis f. sp. hordei).</title>
        <authorList>
            <person name="Xia C."/>
            <person name="Wang M."/>
            <person name="Yin C."/>
            <person name="Cornejo O.E."/>
            <person name="Hulbert S.H."/>
            <person name="Chen X."/>
        </authorList>
    </citation>
    <scope>NUCLEOTIDE SEQUENCE [LARGE SCALE GENOMIC DNA]</scope>
    <source>
        <strain evidence="2">93TX-2</strain>
    </source>
</reference>
<name>A0A2S4UIJ5_9BASI</name>
<comment type="caution">
    <text evidence="1">The sequence shown here is derived from an EMBL/GenBank/DDBJ whole genome shotgun (WGS) entry which is preliminary data.</text>
</comment>
<proteinExistence type="predicted"/>
<evidence type="ECO:0000313" key="1">
    <source>
        <dbReference type="EMBL" id="POV97132.1"/>
    </source>
</evidence>
<organism evidence="1 2">
    <name type="scientific">Puccinia striiformis</name>
    <dbReference type="NCBI Taxonomy" id="27350"/>
    <lineage>
        <taxon>Eukaryota</taxon>
        <taxon>Fungi</taxon>
        <taxon>Dikarya</taxon>
        <taxon>Basidiomycota</taxon>
        <taxon>Pucciniomycotina</taxon>
        <taxon>Pucciniomycetes</taxon>
        <taxon>Pucciniales</taxon>
        <taxon>Pucciniaceae</taxon>
        <taxon>Puccinia</taxon>
    </lineage>
</organism>
<accession>A0A2S4UIJ5</accession>
<dbReference type="VEuPathDB" id="FungiDB:PSHT_14733"/>
<dbReference type="EMBL" id="PKSM01000344">
    <property type="protein sequence ID" value="POV97132.1"/>
    <property type="molecule type" value="Genomic_DNA"/>
</dbReference>
<gene>
    <name evidence="1" type="ORF">PSHT_14733</name>
</gene>